<comment type="caution">
    <text evidence="1">The sequence shown here is derived from an EMBL/GenBank/DDBJ whole genome shotgun (WGS) entry which is preliminary data.</text>
</comment>
<evidence type="ECO:0000313" key="1">
    <source>
        <dbReference type="EMBL" id="OOM16377.1"/>
    </source>
</evidence>
<sequence length="121" mass="14166">MKYDDLVKQQYDDIDKLSTLLKNYVDSYRLLIGGASELYGINLVKKNDIKKAIDRVDEVGELIDKLIDTIDRCGGAYLRYCKIRNEYITVSTEKNKIFTEIDNELNFQNSEREDDKQKDEN</sequence>
<evidence type="ECO:0000313" key="2">
    <source>
        <dbReference type="Proteomes" id="UP000191154"/>
    </source>
</evidence>
<reference evidence="1 2" key="1">
    <citation type="submission" date="2016-05" db="EMBL/GenBank/DDBJ databases">
        <title>Microbial solvent formation.</title>
        <authorList>
            <person name="Poehlein A."/>
            <person name="Montoya Solano J.D."/>
            <person name="Flitsch S."/>
            <person name="Krabben P."/>
            <person name="Duerre P."/>
            <person name="Daniel R."/>
        </authorList>
    </citation>
    <scope>NUCLEOTIDE SEQUENCE [LARGE SCALE GENOMIC DNA]</scope>
    <source>
        <strain evidence="1 2">L1-8</strain>
    </source>
</reference>
<protein>
    <submittedName>
        <fullName evidence="1">Uncharacterized protein</fullName>
    </submittedName>
</protein>
<dbReference type="Proteomes" id="UP000191154">
    <property type="component" value="Unassembled WGS sequence"/>
</dbReference>
<proteinExistence type="predicted"/>
<gene>
    <name evidence="1" type="ORF">CLOSAC_06480</name>
</gene>
<dbReference type="RefSeq" id="WP_077864094.1">
    <property type="nucleotide sequence ID" value="NZ_LZYZ01000001.1"/>
</dbReference>
<organism evidence="1 2">
    <name type="scientific">Clostridium saccharobutylicum</name>
    <dbReference type="NCBI Taxonomy" id="169679"/>
    <lineage>
        <taxon>Bacteria</taxon>
        <taxon>Bacillati</taxon>
        <taxon>Bacillota</taxon>
        <taxon>Clostridia</taxon>
        <taxon>Eubacteriales</taxon>
        <taxon>Clostridiaceae</taxon>
        <taxon>Clostridium</taxon>
    </lineage>
</organism>
<name>A0A1S8NIW0_CLOSA</name>
<dbReference type="EMBL" id="LZYZ01000001">
    <property type="protein sequence ID" value="OOM16377.1"/>
    <property type="molecule type" value="Genomic_DNA"/>
</dbReference>
<dbReference type="AlphaFoldDB" id="A0A1S8NIW0"/>
<accession>A0A1S8NIW0</accession>
<dbReference type="STRING" id="169679.CSACC_40390"/>